<protein>
    <recommendedName>
        <fullName evidence="10">Probable lipid II flippase MurJ</fullName>
    </recommendedName>
</protein>
<evidence type="ECO:0000256" key="8">
    <source>
        <dbReference type="ARBA" id="ARBA00060041"/>
    </source>
</evidence>
<evidence type="ECO:0000256" key="6">
    <source>
        <dbReference type="ARBA" id="ARBA00022989"/>
    </source>
</evidence>
<dbReference type="PANTHER" id="PTHR47019">
    <property type="entry name" value="LIPID II FLIPPASE MURJ"/>
    <property type="match status" value="1"/>
</dbReference>
<evidence type="ECO:0000256" key="4">
    <source>
        <dbReference type="ARBA" id="ARBA00022960"/>
    </source>
</evidence>
<dbReference type="Proteomes" id="UP000010116">
    <property type="component" value="Unassembled WGS sequence"/>
</dbReference>
<evidence type="ECO:0000313" key="13">
    <source>
        <dbReference type="Proteomes" id="UP000010116"/>
    </source>
</evidence>
<dbReference type="PANTHER" id="PTHR47019:SF1">
    <property type="entry name" value="LIPID II FLIPPASE MURJ"/>
    <property type="match status" value="1"/>
</dbReference>
<evidence type="ECO:0000256" key="11">
    <source>
        <dbReference type="PIRNR" id="PIRNR002869"/>
    </source>
</evidence>
<feature type="transmembrane region" description="Helical" evidence="10">
    <location>
        <begin position="315"/>
        <end position="340"/>
    </location>
</feature>
<feature type="transmembrane region" description="Helical" evidence="10">
    <location>
        <begin position="93"/>
        <end position="116"/>
    </location>
</feature>
<keyword evidence="6 10" id="KW-1133">Transmembrane helix</keyword>
<comment type="similarity">
    <text evidence="9 10 11">Belongs to the MurJ/MviN family.</text>
</comment>
<feature type="transmembrane region" description="Helical" evidence="10">
    <location>
        <begin position="29"/>
        <end position="47"/>
    </location>
</feature>
<dbReference type="GO" id="GO:0071555">
    <property type="term" value="P:cell wall organization"/>
    <property type="evidence" value="ECO:0007669"/>
    <property type="project" value="UniProtKB-UniRule"/>
</dbReference>
<evidence type="ECO:0000313" key="12">
    <source>
        <dbReference type="EMBL" id="EJP74089.1"/>
    </source>
</evidence>
<dbReference type="InterPro" id="IPR051050">
    <property type="entry name" value="Lipid_II_flippase_MurJ/MviN"/>
</dbReference>
<reference evidence="12 13" key="1">
    <citation type="journal article" date="2012" name="ISME J.">
        <title>Genomic insights to SAR86, an abundant and uncultivated marine bacterial lineage.</title>
        <authorList>
            <person name="Dupont C.L."/>
            <person name="Rusch D.B."/>
            <person name="Yooseph S."/>
            <person name="Lombardo M.J."/>
            <person name="Richter R.A."/>
            <person name="Valas R."/>
            <person name="Novotny M."/>
            <person name="Yee-Greenbaum J."/>
            <person name="Selengut J.D."/>
            <person name="Haft D.H."/>
            <person name="Halpern A.L."/>
            <person name="Lasken R.S."/>
            <person name="Nealson K."/>
            <person name="Friedman R."/>
            <person name="Venter J.C."/>
        </authorList>
    </citation>
    <scope>NUCLEOTIDE SEQUENCE [LARGE SCALE GENOMIC DNA]</scope>
</reference>
<dbReference type="Pfam" id="PF03023">
    <property type="entry name" value="MurJ"/>
    <property type="match status" value="1"/>
</dbReference>
<feature type="transmembrane region" description="Helical" evidence="10">
    <location>
        <begin position="483"/>
        <end position="503"/>
    </location>
</feature>
<keyword evidence="10" id="KW-0997">Cell inner membrane</keyword>
<evidence type="ECO:0000256" key="10">
    <source>
        <dbReference type="HAMAP-Rule" id="MF_02078"/>
    </source>
</evidence>
<comment type="subcellular location">
    <subcellularLocation>
        <location evidence="10">Cell inner membrane</location>
        <topology evidence="10">Multi-pass membrane protein</topology>
    </subcellularLocation>
    <subcellularLocation>
        <location evidence="1">Cell membrane</location>
        <topology evidence="1">Multi-pass membrane protein</topology>
    </subcellularLocation>
</comment>
<evidence type="ECO:0000256" key="9">
    <source>
        <dbReference type="ARBA" id="ARBA00061532"/>
    </source>
</evidence>
<evidence type="ECO:0000256" key="7">
    <source>
        <dbReference type="ARBA" id="ARBA00023136"/>
    </source>
</evidence>
<dbReference type="GO" id="GO:0034204">
    <property type="term" value="P:lipid translocation"/>
    <property type="evidence" value="ECO:0007669"/>
    <property type="project" value="TreeGrafter"/>
</dbReference>
<keyword evidence="5 10" id="KW-0573">Peptidoglycan synthesis</keyword>
<feature type="transmembrane region" description="Helical" evidence="10">
    <location>
        <begin position="385"/>
        <end position="403"/>
    </location>
</feature>
<dbReference type="CDD" id="cd13123">
    <property type="entry name" value="MATE_MurJ_like"/>
    <property type="match status" value="1"/>
</dbReference>
<dbReference type="GO" id="GO:0009252">
    <property type="term" value="P:peptidoglycan biosynthetic process"/>
    <property type="evidence" value="ECO:0007669"/>
    <property type="project" value="UniProtKB-UniRule"/>
</dbReference>
<name>J4KTA0_9GAMM</name>
<gene>
    <name evidence="12" type="primary">mviN</name>
    <name evidence="10" type="synonym">murJ</name>
    <name evidence="12" type="ORF">NT02SARS_1432</name>
</gene>
<feature type="transmembrane region" description="Helical" evidence="10">
    <location>
        <begin position="409"/>
        <end position="433"/>
    </location>
</feature>
<feature type="transmembrane region" description="Helical" evidence="10">
    <location>
        <begin position="276"/>
        <end position="294"/>
    </location>
</feature>
<dbReference type="EMBL" id="JH611161">
    <property type="protein sequence ID" value="EJP74089.1"/>
    <property type="molecule type" value="Genomic_DNA"/>
</dbReference>
<dbReference type="GO" id="GO:0005886">
    <property type="term" value="C:plasma membrane"/>
    <property type="evidence" value="ECO:0007669"/>
    <property type="project" value="UniProtKB-SubCell"/>
</dbReference>
<keyword evidence="2 10" id="KW-1003">Cell membrane</keyword>
<feature type="transmembrane region" description="Helical" evidence="10">
    <location>
        <begin position="231"/>
        <end position="256"/>
    </location>
</feature>
<evidence type="ECO:0000256" key="1">
    <source>
        <dbReference type="ARBA" id="ARBA00004651"/>
    </source>
</evidence>
<dbReference type="GO" id="GO:0015648">
    <property type="term" value="F:lipid-linked peptidoglycan transporter activity"/>
    <property type="evidence" value="ECO:0007669"/>
    <property type="project" value="UniProtKB-UniRule"/>
</dbReference>
<dbReference type="UniPathway" id="UPA00219"/>
<feature type="transmembrane region" description="Helical" evidence="10">
    <location>
        <begin position="159"/>
        <end position="184"/>
    </location>
</feature>
<keyword evidence="3 10" id="KW-0812">Transmembrane</keyword>
<keyword evidence="4 10" id="KW-0133">Cell shape</keyword>
<feature type="transmembrane region" description="Helical" evidence="10">
    <location>
        <begin position="352"/>
        <end position="373"/>
    </location>
</feature>
<keyword evidence="7 10" id="KW-0472">Membrane</keyword>
<organism evidence="12 13">
    <name type="scientific">SAR86 cluster bacterium SAR86B</name>
    <dbReference type="NCBI Taxonomy" id="1123867"/>
    <lineage>
        <taxon>Bacteria</taxon>
        <taxon>Pseudomonadati</taxon>
        <taxon>Pseudomonadota</taxon>
        <taxon>Gammaproteobacteria</taxon>
        <taxon>SAR86 cluster</taxon>
    </lineage>
</organism>
<evidence type="ECO:0000256" key="5">
    <source>
        <dbReference type="ARBA" id="ARBA00022984"/>
    </source>
</evidence>
<dbReference type="HOGENOM" id="CLU_006797_5_3_6"/>
<comment type="function">
    <text evidence="8 10 11">Involved in peptidoglycan biosynthesis. Transports lipid-linked peptidoglycan precursors from the inner to the outer leaflet of the cytoplasmic membrane.</text>
</comment>
<dbReference type="InterPro" id="IPR004268">
    <property type="entry name" value="MurJ"/>
</dbReference>
<feature type="transmembrane region" description="Helical" evidence="10">
    <location>
        <begin position="128"/>
        <end position="152"/>
    </location>
</feature>
<dbReference type="PRINTS" id="PR01806">
    <property type="entry name" value="VIRFACTRMVIN"/>
</dbReference>
<feature type="transmembrane region" description="Helical" evidence="10">
    <location>
        <begin position="445"/>
        <end position="463"/>
    </location>
</feature>
<keyword evidence="10 11" id="KW-0961">Cell wall biogenesis/degradation</keyword>
<sequence>MKKSIISSFSSVSLWTAISRVFGLVRDIATTSLLGASFLHDIFVVVLKIPNLFRRFFAEGAFSQAFIPVYSKYVEEKNKPDQDLFLHNLFSRLFIALTVFTVLVIFLAPFFIFLFAPGFYLDETKKDIAIISLKIMFPYLGLISLVAFAAGIQNTHTKFAVPAGTPIIFNVSLILAAIFIAPYYDIPIISLAWAVLIAGLIQVILNFYMLYRLDRFPKFKYTKDHPGVKKVFKIMIPALIAGGVTQLNLLIDTIYASLLTTGSPTWLYVSDRLIQLPLGVFAIALGTVLLPRLSRINIATDFYKFRETLMHSQKLILFIALPSIVGLIMCSNEILATIFLRGSFSIEDVNQSSLSLIAFSAGLPFFMLLKIYIPAFFSRQDTKTPLMISLMSLLINAFLNYVLAFKLGYGHIGIAAGSSIAAIVSVLVYQIILFKQDILIFKSPFTRFNFSLLASLFVLIYFLNSVTDYFDFYNLTEFGKISSLSVIVLCSILIFALCIRILLGKSYKKYFIY</sequence>
<dbReference type="PIRSF" id="PIRSF002869">
    <property type="entry name" value="MviN"/>
    <property type="match status" value="1"/>
</dbReference>
<feature type="transmembrane region" description="Helical" evidence="10">
    <location>
        <begin position="190"/>
        <end position="211"/>
    </location>
</feature>
<accession>J4KTA0</accession>
<dbReference type="AlphaFoldDB" id="J4KTA0"/>
<dbReference type="GO" id="GO:0008360">
    <property type="term" value="P:regulation of cell shape"/>
    <property type="evidence" value="ECO:0007669"/>
    <property type="project" value="UniProtKB-UniRule"/>
</dbReference>
<keyword evidence="10 11" id="KW-0813">Transport</keyword>
<evidence type="ECO:0000256" key="3">
    <source>
        <dbReference type="ARBA" id="ARBA00022692"/>
    </source>
</evidence>
<dbReference type="HAMAP" id="MF_02078">
    <property type="entry name" value="MurJ_MviN"/>
    <property type="match status" value="1"/>
</dbReference>
<dbReference type="NCBIfam" id="TIGR01695">
    <property type="entry name" value="murJ_mviN"/>
    <property type="match status" value="1"/>
</dbReference>
<proteinExistence type="inferred from homology"/>
<comment type="pathway">
    <text evidence="10">Cell wall biogenesis; peptidoglycan biosynthesis.</text>
</comment>
<evidence type="ECO:0000256" key="2">
    <source>
        <dbReference type="ARBA" id="ARBA00022475"/>
    </source>
</evidence>